<dbReference type="EMBL" id="JAERQJ010000003">
    <property type="protein sequence ID" value="MBL0683975.1"/>
    <property type="molecule type" value="Genomic_DNA"/>
</dbReference>
<keyword evidence="2" id="KW-1185">Reference proteome</keyword>
<name>A0A937A2X4_9FLAO</name>
<evidence type="ECO:0000313" key="2">
    <source>
        <dbReference type="Proteomes" id="UP000651057"/>
    </source>
</evidence>
<reference evidence="1" key="1">
    <citation type="submission" date="2021-01" db="EMBL/GenBank/DDBJ databases">
        <authorList>
            <person name="Zhong Y.L."/>
        </authorList>
    </citation>
    <scope>NUCLEOTIDE SEQUENCE</scope>
    <source>
        <strain evidence="1">KCTC 23302</strain>
    </source>
</reference>
<dbReference type="AlphaFoldDB" id="A0A937A2X4"/>
<protein>
    <submittedName>
        <fullName evidence="1">Uncharacterized protein</fullName>
    </submittedName>
</protein>
<evidence type="ECO:0000313" key="1">
    <source>
        <dbReference type="EMBL" id="MBL0683975.1"/>
    </source>
</evidence>
<dbReference type="RefSeq" id="WP_201919469.1">
    <property type="nucleotide sequence ID" value="NZ_BAABAX010000005.1"/>
</dbReference>
<proteinExistence type="predicted"/>
<dbReference type="Proteomes" id="UP000651057">
    <property type="component" value="Unassembled WGS sequence"/>
</dbReference>
<comment type="caution">
    <text evidence="1">The sequence shown here is derived from an EMBL/GenBank/DDBJ whole genome shotgun (WGS) entry which is preliminary data.</text>
</comment>
<sequence>MKHVFFMMLVILYVAPIISQKTVAYSDIALKSKRDAVPLVNNQSNELSLFIADRKKLFLKKYNQEFKLSKEQVFKRPTSNLKNIIEGVYGLENQYLFLLSNNSKKRFELLKVDAQQNSVTSIRDYLNYNEDEYLQTFKIKNQIYVMTIGKNQSYLNIHKINTNGSLEKRKYDLSSEEFFYKKNKKISLYKALLREEDNAINPVLPNILAPKRLELEYIESDISISIEKASKKNKLFVEDDKIILLLDQSNLYSQIVTLDLNSTNYKVDNIKKPFLSEYGLTESNSFISKNQLYQLAVSNKYMKFTVTDISSKKLIKKIHLAQKDSITFKNTPIIQEGGEFNNYREMEKTSKFLRKLSLGSVGVSVYHSNDSIQVMLGGIEHMHGMDGGFSQVVTVDLGSTGVTYTYVPPLLESYRSYAGSKSTYIKCLFDENWSHIPGEMPTNGFDKIEEIKKQILDENTETIFRFGDHLIYGYYYPKQRKYFLKKFDN</sequence>
<organism evidence="1 2">
    <name type="scientific">Aquimarina mytili</name>
    <dbReference type="NCBI Taxonomy" id="874423"/>
    <lineage>
        <taxon>Bacteria</taxon>
        <taxon>Pseudomonadati</taxon>
        <taxon>Bacteroidota</taxon>
        <taxon>Flavobacteriia</taxon>
        <taxon>Flavobacteriales</taxon>
        <taxon>Flavobacteriaceae</taxon>
        <taxon>Aquimarina</taxon>
    </lineage>
</organism>
<gene>
    <name evidence="1" type="ORF">JJQ60_10635</name>
</gene>
<accession>A0A937A2X4</accession>